<dbReference type="GO" id="GO:0006520">
    <property type="term" value="P:amino acid metabolic process"/>
    <property type="evidence" value="ECO:0007669"/>
    <property type="project" value="InterPro"/>
</dbReference>
<dbReference type="RefSeq" id="WP_185048388.1">
    <property type="nucleotide sequence ID" value="NZ_BAABIX010000022.1"/>
</dbReference>
<comment type="similarity">
    <text evidence="2">Belongs to the class-I pyridoxal-phosphate-dependent aminotransferase family.</text>
</comment>
<name>A0A840P111_9ACTN</name>
<evidence type="ECO:0000256" key="5">
    <source>
        <dbReference type="ARBA" id="ARBA00022898"/>
    </source>
</evidence>
<comment type="cofactor">
    <cofactor evidence="1">
        <name>pyridoxal 5'-phosphate</name>
        <dbReference type="ChEBI" id="CHEBI:597326"/>
    </cofactor>
</comment>
<dbReference type="SUPFAM" id="SSF53383">
    <property type="entry name" value="PLP-dependent transferases"/>
    <property type="match status" value="1"/>
</dbReference>
<dbReference type="EMBL" id="JACHGN010000002">
    <property type="protein sequence ID" value="MBB5131581.1"/>
    <property type="molecule type" value="Genomic_DNA"/>
</dbReference>
<dbReference type="Gene3D" id="3.90.1150.10">
    <property type="entry name" value="Aspartate Aminotransferase, domain 1"/>
    <property type="match status" value="1"/>
</dbReference>
<dbReference type="CDD" id="cd00609">
    <property type="entry name" value="AAT_like"/>
    <property type="match status" value="1"/>
</dbReference>
<dbReference type="Proteomes" id="UP000578449">
    <property type="component" value="Unassembled WGS sequence"/>
</dbReference>
<sequence>MERPNTRFEGLRSFDIDKVAAAAGEDPDVLRMENLDTDLAPPPAAVEATRAAVGEARGNSWLPFTGLPELRAAIAADLERRSGRRYDPGAEVVVTSGGTSGVLPALFAVSEPGDTVVLTDPTYAGLLQRTRLAGARPHLVPLVPDAAGWRLDRDALRAAEAARPAALVLMSPSMPSGCVLDEDDWTAVAELCERTGAALVYDAAMERILYDGSPRLHPCRFDGLAERTLIIGSMSKEYRMIGWRIGYVAGPRPLLARVAQAVIYNTTVASGFAQLGAVAALTDPAGGGVAEAAAEYRRRHDTVLAQLAGLPVVPAGGGWSCLVDARPLGLTAPDLSARLLAHGRVAATPMTAWGERVAPHYVRLVYSREPVERLAGLRARFDAAIKGA</sequence>
<keyword evidence="4 7" id="KW-0808">Transferase</keyword>
<evidence type="ECO:0000259" key="6">
    <source>
        <dbReference type="Pfam" id="PF00155"/>
    </source>
</evidence>
<dbReference type="GO" id="GO:0008483">
    <property type="term" value="F:transaminase activity"/>
    <property type="evidence" value="ECO:0007669"/>
    <property type="project" value="UniProtKB-KW"/>
</dbReference>
<evidence type="ECO:0000313" key="8">
    <source>
        <dbReference type="Proteomes" id="UP000578449"/>
    </source>
</evidence>
<dbReference type="InterPro" id="IPR015421">
    <property type="entry name" value="PyrdxlP-dep_Trfase_major"/>
</dbReference>
<evidence type="ECO:0000313" key="7">
    <source>
        <dbReference type="EMBL" id="MBB5131581.1"/>
    </source>
</evidence>
<dbReference type="PANTHER" id="PTHR46383">
    <property type="entry name" value="ASPARTATE AMINOTRANSFERASE"/>
    <property type="match status" value="1"/>
</dbReference>
<dbReference type="InterPro" id="IPR050596">
    <property type="entry name" value="AspAT/PAT-like"/>
</dbReference>
<dbReference type="Pfam" id="PF00155">
    <property type="entry name" value="Aminotran_1_2"/>
    <property type="match status" value="1"/>
</dbReference>
<keyword evidence="5" id="KW-0663">Pyridoxal phosphate</keyword>
<comment type="caution">
    <text evidence="7">The sequence shown here is derived from an EMBL/GenBank/DDBJ whole genome shotgun (WGS) entry which is preliminary data.</text>
</comment>
<evidence type="ECO:0000256" key="3">
    <source>
        <dbReference type="ARBA" id="ARBA00022576"/>
    </source>
</evidence>
<dbReference type="InterPro" id="IPR004839">
    <property type="entry name" value="Aminotransferase_I/II_large"/>
</dbReference>
<keyword evidence="3 7" id="KW-0032">Aminotransferase</keyword>
<proteinExistence type="inferred from homology"/>
<organism evidence="7 8">
    <name type="scientific">Thermocatellispora tengchongensis</name>
    <dbReference type="NCBI Taxonomy" id="1073253"/>
    <lineage>
        <taxon>Bacteria</taxon>
        <taxon>Bacillati</taxon>
        <taxon>Actinomycetota</taxon>
        <taxon>Actinomycetes</taxon>
        <taxon>Streptosporangiales</taxon>
        <taxon>Streptosporangiaceae</taxon>
        <taxon>Thermocatellispora</taxon>
    </lineage>
</organism>
<feature type="domain" description="Aminotransferase class I/classII large" evidence="6">
    <location>
        <begin position="39"/>
        <end position="374"/>
    </location>
</feature>
<dbReference type="GO" id="GO:0030170">
    <property type="term" value="F:pyridoxal phosphate binding"/>
    <property type="evidence" value="ECO:0007669"/>
    <property type="project" value="InterPro"/>
</dbReference>
<dbReference type="InterPro" id="IPR015424">
    <property type="entry name" value="PyrdxlP-dep_Trfase"/>
</dbReference>
<dbReference type="AlphaFoldDB" id="A0A840P111"/>
<evidence type="ECO:0000256" key="4">
    <source>
        <dbReference type="ARBA" id="ARBA00022679"/>
    </source>
</evidence>
<evidence type="ECO:0000256" key="1">
    <source>
        <dbReference type="ARBA" id="ARBA00001933"/>
    </source>
</evidence>
<keyword evidence="8" id="KW-1185">Reference proteome</keyword>
<gene>
    <name evidence="7" type="ORF">HNP84_001287</name>
</gene>
<dbReference type="InterPro" id="IPR015422">
    <property type="entry name" value="PyrdxlP-dep_Trfase_small"/>
</dbReference>
<reference evidence="7 8" key="1">
    <citation type="submission" date="2020-08" db="EMBL/GenBank/DDBJ databases">
        <title>Genomic Encyclopedia of Type Strains, Phase IV (KMG-IV): sequencing the most valuable type-strain genomes for metagenomic binning, comparative biology and taxonomic classification.</title>
        <authorList>
            <person name="Goeker M."/>
        </authorList>
    </citation>
    <scope>NUCLEOTIDE SEQUENCE [LARGE SCALE GENOMIC DNA]</scope>
    <source>
        <strain evidence="7 8">DSM 45615</strain>
    </source>
</reference>
<protein>
    <submittedName>
        <fullName evidence="7">Aspartate/methionine/tyrosine aminotransferase</fullName>
    </submittedName>
</protein>
<dbReference type="Gene3D" id="3.40.640.10">
    <property type="entry name" value="Type I PLP-dependent aspartate aminotransferase-like (Major domain)"/>
    <property type="match status" value="1"/>
</dbReference>
<evidence type="ECO:0000256" key="2">
    <source>
        <dbReference type="ARBA" id="ARBA00007441"/>
    </source>
</evidence>
<accession>A0A840P111</accession>